<feature type="region of interest" description="Disordered" evidence="1">
    <location>
        <begin position="849"/>
        <end position="879"/>
    </location>
</feature>
<dbReference type="OrthoDB" id="10461095at2759"/>
<feature type="compositionally biased region" description="Polar residues" evidence="1">
    <location>
        <begin position="320"/>
        <end position="331"/>
    </location>
</feature>
<feature type="region of interest" description="Disordered" evidence="1">
    <location>
        <begin position="1406"/>
        <end position="1457"/>
    </location>
</feature>
<feature type="compositionally biased region" description="Basic residues" evidence="1">
    <location>
        <begin position="1053"/>
        <end position="1062"/>
    </location>
</feature>
<feature type="region of interest" description="Disordered" evidence="1">
    <location>
        <begin position="652"/>
        <end position="725"/>
    </location>
</feature>
<feature type="compositionally biased region" description="Polar residues" evidence="1">
    <location>
        <begin position="857"/>
        <end position="866"/>
    </location>
</feature>
<dbReference type="EMBL" id="FN648262">
    <property type="protein sequence ID" value="CBN79097.1"/>
    <property type="molecule type" value="Genomic_DNA"/>
</dbReference>
<feature type="compositionally biased region" description="Gly residues" evidence="1">
    <location>
        <begin position="1566"/>
        <end position="1579"/>
    </location>
</feature>
<name>D8LGS7_ECTSI</name>
<feature type="compositionally biased region" description="Polar residues" evidence="1">
    <location>
        <begin position="1490"/>
        <end position="1523"/>
    </location>
</feature>
<accession>D8LGS7</accession>
<feature type="compositionally biased region" description="Low complexity" evidence="1">
    <location>
        <begin position="1122"/>
        <end position="1136"/>
    </location>
</feature>
<sequence length="1779" mass="186894">MCDTGPVPPSPCARPLLSALHLWRVTPTQESLRKIIRPSKGQLPIVLRATRMAGRKVVLSVWAVSDGEAITVSVYDHKAVQNLEITLLCGWWAELGITGLKSMAPAGLSGLAAYLVQSISLQIPQPDRKGRVDMSKASLQFSPGPPPPPFEFGPSQFNPRNPSDGSEGGTTLRPPVGGRMASRVVWRGIRTLRRRAVLLACARNGPSMMIVRGWDSSMAWRMTNVITFHEDDWKTWKDVTEPIKVATASFFATAREGDEQRGPQHIASHGPARSKGQDQRDKGDDIRQGSSTAATTLEGRADSSTDSGAAACISDAGSADETQNVPGSSGTVIAPKRSPITAVATDQASTDRLCQAIADRVEVRSEGRGGKIALRTTRWRGAGEANAGSGSGGSKQQDAAVQRAFLSHKDMEARIKHLDEEKERAPPAGAGLGGGPRRPLEDHDGSIDEWLVNLPGARSMKAYARRRGLDGKIKSMEEVVEQAVRKWKNLGKALCRLLRMSDYWYGFAFDGALSGEERAARRISVLQQILEMRGVGRTAMKTLVLAIAERYPRSVWSRFRQLMRQPRAERKRRDMAVCAVLLGEIDNQFFKYTTAGWPFSRLVDLASDSRLVQKPALSVLYEEGETAPRTIDSETTVTQAVLVPSVVSIATKTTDSNSDDDPRVASGSSCNETTSCSEGGKSRVAAGPSSTSSRMNSSIGGGGSSGGGGVQGTRPPQQQPQEQEERWTVGAYVIVRGSVNLYILERGPAAMLPTPASQDDLATKASRGQPMYRPRPPAEWEAADVAVEAQEGQPGVGRGAGLVGRRQRRAFTEHLEAVMSGRGAEPRRARTRNMAPRWKACRLGAGALFGDRPEAGSNPTTTTGLSQPPGVATEPPGAGPALETAVTAEETELLEIGVTTYRRLLAAGVREQEGRAVAVLRATGAMDGVPTQALARICRYGTERSTGPQLANPPLLNPSLGRVFPGREQGKAESAFGFPRGEDNGNDYNDSVMCRKGTFRGTVFFVMEGHGEVILGGGETQRFDGRRDEGGGSSTESLLAAAAFGNRRAPENRRKRGRRRGTHVGGGSNCGVGGGGDGGGSSTERQESTSGFQEDDTSIGESSALTWTGMSWQGPPDLPGSTATAGGTTPATTAAAHGRSDITGTGSTAAIEPSVASNTTVQAMVVASAPAAAASTPRVPDGSGTKHRDGSSVRLRPGLVATTDPSAITRDPASAVPAPVFPGLHKASLVAGPGGLRCLTVGLAVLQKVCPPVYRRLARVVSERYLEWVTEARRKNEEDWQESLESESVHSLSRSFYDSFAKGNCSGSIAGKGPNGVESSVGWISSAEGGRGSSSVLGFGDRAGSDGDELTIEAATLGMASSNSISGSGKSNKSIFELSRRYVGLALCSSARNVVPVRLGRVVVPAQRKTPSSSTSPHRSRQRRPVPPPPVAAVASNNNNTSDDGTTRRRVSPRSKATFTVISRAARRHCFAPAPASAAGAGVGSHAPSTGTITDGRQAADQTKTKSPPRTNTGPISTGSASVYHTHHQSPRGTGGSPDNTGKTMVHSCGGSVTGGDGSVFAGSNGRRGGGDGGGGGGSVCSRGHRCGSSLARGVTVPSERLGTEWAAANVSNLLAKYHQLETYDCPVSPFSDPPSWADIPPLAVIEPPGYSPSSNTPTCAAAGIGAAMLPGERPPEVSGASPANETAASLPSSPLHVEDGAPTEAAAVATRPAEKTVFQIVTSRRRPSYGWGWKRPPGQKGGARKRVLVPGSTTVPSPSLLGRERPGRTNMSAVPPTS</sequence>
<feature type="compositionally biased region" description="Polar residues" evidence="1">
    <location>
        <begin position="1099"/>
        <end position="1111"/>
    </location>
</feature>
<gene>
    <name evidence="2" type="ORF">Esi_0176_0057</name>
</gene>
<feature type="compositionally biased region" description="Polar residues" evidence="1">
    <location>
        <begin position="1770"/>
        <end position="1779"/>
    </location>
</feature>
<feature type="compositionally biased region" description="Basic and acidic residues" evidence="1">
    <location>
        <begin position="275"/>
        <end position="287"/>
    </location>
</feature>
<evidence type="ECO:0000256" key="1">
    <source>
        <dbReference type="SAM" id="MobiDB-lite"/>
    </source>
</evidence>
<feature type="compositionally biased region" description="Gly residues" evidence="1">
    <location>
        <begin position="1063"/>
        <end position="1081"/>
    </location>
</feature>
<dbReference type="Proteomes" id="UP000002630">
    <property type="component" value="Linkage Group LG18"/>
</dbReference>
<feature type="region of interest" description="Disordered" evidence="1">
    <location>
        <begin position="1171"/>
        <end position="1212"/>
    </location>
</feature>
<feature type="region of interest" description="Disordered" evidence="1">
    <location>
        <begin position="1671"/>
        <end position="1711"/>
    </location>
</feature>
<feature type="compositionally biased region" description="Basic and acidic residues" evidence="1">
    <location>
        <begin position="1021"/>
        <end position="1030"/>
    </location>
</feature>
<evidence type="ECO:0000313" key="3">
    <source>
        <dbReference type="Proteomes" id="UP000002630"/>
    </source>
</evidence>
<feature type="region of interest" description="Disordered" evidence="1">
    <location>
        <begin position="419"/>
        <end position="439"/>
    </location>
</feature>
<feature type="region of interest" description="Disordered" evidence="1">
    <location>
        <begin position="1016"/>
        <end position="1035"/>
    </location>
</feature>
<feature type="compositionally biased region" description="Polar residues" evidence="1">
    <location>
        <begin position="1682"/>
        <end position="1693"/>
    </location>
</feature>
<evidence type="ECO:0000313" key="2">
    <source>
        <dbReference type="EMBL" id="CBN79097.1"/>
    </source>
</evidence>
<reference evidence="2 3" key="1">
    <citation type="journal article" date="2010" name="Nature">
        <title>The Ectocarpus genome and the independent evolution of multicellularity in brown algae.</title>
        <authorList>
            <person name="Cock J.M."/>
            <person name="Sterck L."/>
            <person name="Rouze P."/>
            <person name="Scornet D."/>
            <person name="Allen A.E."/>
            <person name="Amoutzias G."/>
            <person name="Anthouard V."/>
            <person name="Artiguenave F."/>
            <person name="Aury J.M."/>
            <person name="Badger J.H."/>
            <person name="Beszteri B."/>
            <person name="Billiau K."/>
            <person name="Bonnet E."/>
            <person name="Bothwell J.H."/>
            <person name="Bowler C."/>
            <person name="Boyen C."/>
            <person name="Brownlee C."/>
            <person name="Carrano C.J."/>
            <person name="Charrier B."/>
            <person name="Cho G.Y."/>
            <person name="Coelho S.M."/>
            <person name="Collen J."/>
            <person name="Corre E."/>
            <person name="Da Silva C."/>
            <person name="Delage L."/>
            <person name="Delaroque N."/>
            <person name="Dittami S.M."/>
            <person name="Doulbeau S."/>
            <person name="Elias M."/>
            <person name="Farnham G."/>
            <person name="Gachon C.M."/>
            <person name="Gschloessl B."/>
            <person name="Heesch S."/>
            <person name="Jabbari K."/>
            <person name="Jubin C."/>
            <person name="Kawai H."/>
            <person name="Kimura K."/>
            <person name="Kloareg B."/>
            <person name="Kupper F.C."/>
            <person name="Lang D."/>
            <person name="Le Bail A."/>
            <person name="Leblanc C."/>
            <person name="Lerouge P."/>
            <person name="Lohr M."/>
            <person name="Lopez P.J."/>
            <person name="Martens C."/>
            <person name="Maumus F."/>
            <person name="Michel G."/>
            <person name="Miranda-Saavedra D."/>
            <person name="Morales J."/>
            <person name="Moreau H."/>
            <person name="Motomura T."/>
            <person name="Nagasato C."/>
            <person name="Napoli C.A."/>
            <person name="Nelson D.R."/>
            <person name="Nyvall-Collen P."/>
            <person name="Peters A.F."/>
            <person name="Pommier C."/>
            <person name="Potin P."/>
            <person name="Poulain J."/>
            <person name="Quesneville H."/>
            <person name="Read B."/>
            <person name="Rensing S.A."/>
            <person name="Ritter A."/>
            <person name="Rousvoal S."/>
            <person name="Samanta M."/>
            <person name="Samson G."/>
            <person name="Schroeder D.C."/>
            <person name="Segurens B."/>
            <person name="Strittmatter M."/>
            <person name="Tonon T."/>
            <person name="Tregear J.W."/>
            <person name="Valentin K."/>
            <person name="von Dassow P."/>
            <person name="Yamagishi T."/>
            <person name="Van de Peer Y."/>
            <person name="Wincker P."/>
        </authorList>
    </citation>
    <scope>NUCLEOTIDE SEQUENCE [LARGE SCALE GENOMIC DNA]</scope>
    <source>
        <strain evidence="3">Ec32 / CCAP1310/4</strain>
    </source>
</reference>
<protein>
    <submittedName>
        <fullName evidence="2">Uncharacterized protein</fullName>
    </submittedName>
</protein>
<dbReference type="InParanoid" id="D8LGS7"/>
<feature type="region of interest" description="Disordered" evidence="1">
    <location>
        <begin position="1042"/>
        <end position="1147"/>
    </location>
</feature>
<feature type="region of interest" description="Disordered" evidence="1">
    <location>
        <begin position="317"/>
        <end position="336"/>
    </location>
</feature>
<dbReference type="EMBL" id="FN649743">
    <property type="protein sequence ID" value="CBN79097.1"/>
    <property type="molecule type" value="Genomic_DNA"/>
</dbReference>
<feature type="compositionally biased region" description="Low complexity" evidence="1">
    <location>
        <begin position="1432"/>
        <end position="1444"/>
    </location>
</feature>
<feature type="region of interest" description="Disordered" evidence="1">
    <location>
        <begin position="127"/>
        <end position="177"/>
    </location>
</feature>
<feature type="compositionally biased region" description="Gly residues" evidence="1">
    <location>
        <begin position="699"/>
        <end position="711"/>
    </location>
</feature>
<feature type="region of interest" description="Disordered" evidence="1">
    <location>
        <begin position="377"/>
        <end position="399"/>
    </location>
</feature>
<proteinExistence type="predicted"/>
<keyword evidence="3" id="KW-1185">Reference proteome</keyword>
<feature type="compositionally biased region" description="Low complexity" evidence="1">
    <location>
        <begin position="1406"/>
        <end position="1417"/>
    </location>
</feature>
<feature type="compositionally biased region" description="Low complexity" evidence="1">
    <location>
        <begin position="712"/>
        <end position="721"/>
    </location>
</feature>
<feature type="compositionally biased region" description="Polar residues" evidence="1">
    <location>
        <begin position="666"/>
        <end position="677"/>
    </location>
</feature>
<organism evidence="2 3">
    <name type="scientific">Ectocarpus siliculosus</name>
    <name type="common">Brown alga</name>
    <name type="synonym">Conferva siliculosa</name>
    <dbReference type="NCBI Taxonomy" id="2880"/>
    <lineage>
        <taxon>Eukaryota</taxon>
        <taxon>Sar</taxon>
        <taxon>Stramenopiles</taxon>
        <taxon>Ochrophyta</taxon>
        <taxon>PX clade</taxon>
        <taxon>Phaeophyceae</taxon>
        <taxon>Ectocarpales</taxon>
        <taxon>Ectocarpaceae</taxon>
        <taxon>Ectocarpus</taxon>
    </lineage>
</organism>
<feature type="region of interest" description="Disordered" evidence="1">
    <location>
        <begin position="1475"/>
        <end position="1579"/>
    </location>
</feature>
<feature type="region of interest" description="Disordered" evidence="1">
    <location>
        <begin position="255"/>
        <end position="311"/>
    </location>
</feature>
<feature type="region of interest" description="Disordered" evidence="1">
    <location>
        <begin position="1728"/>
        <end position="1779"/>
    </location>
</feature>
<feature type="compositionally biased region" description="Low complexity" evidence="1">
    <location>
        <begin position="1475"/>
        <end position="1489"/>
    </location>
</feature>